<dbReference type="InterPro" id="IPR022346">
    <property type="entry name" value="T2SS_GspH"/>
</dbReference>
<dbReference type="SUPFAM" id="SSF54523">
    <property type="entry name" value="Pili subunits"/>
    <property type="match status" value="1"/>
</dbReference>
<keyword evidence="14" id="KW-1185">Reference proteome</keyword>
<organism evidence="13 14">
    <name type="scientific">Stenotrophomonas terrae</name>
    <dbReference type="NCBI Taxonomy" id="405446"/>
    <lineage>
        <taxon>Bacteria</taxon>
        <taxon>Pseudomonadati</taxon>
        <taxon>Pseudomonadota</taxon>
        <taxon>Gammaproteobacteria</taxon>
        <taxon>Lysobacterales</taxon>
        <taxon>Lysobacteraceae</taxon>
        <taxon>Stenotrophomonas</taxon>
    </lineage>
</organism>
<dbReference type="GO" id="GO:0015628">
    <property type="term" value="P:protein secretion by the type II secretion system"/>
    <property type="evidence" value="ECO:0007669"/>
    <property type="project" value="InterPro"/>
</dbReference>
<comment type="subcellular location">
    <subcellularLocation>
        <location evidence="1">Cell inner membrane</location>
        <topology evidence="1">Single-pass membrane protein</topology>
    </subcellularLocation>
</comment>
<keyword evidence="8 11" id="KW-0472">Membrane</keyword>
<evidence type="ECO:0000256" key="2">
    <source>
        <dbReference type="ARBA" id="ARBA00021549"/>
    </source>
</evidence>
<dbReference type="OrthoDB" id="6039229at2"/>
<dbReference type="InterPro" id="IPR045584">
    <property type="entry name" value="Pilin-like"/>
</dbReference>
<evidence type="ECO:0000256" key="9">
    <source>
        <dbReference type="ARBA" id="ARBA00025772"/>
    </source>
</evidence>
<keyword evidence="3" id="KW-1003">Cell membrane</keyword>
<keyword evidence="5" id="KW-0997">Cell inner membrane</keyword>
<evidence type="ECO:0000256" key="1">
    <source>
        <dbReference type="ARBA" id="ARBA00004377"/>
    </source>
</evidence>
<dbReference type="Gene3D" id="3.55.40.10">
    <property type="entry name" value="minor pseudopilin epsh domain"/>
    <property type="match status" value="1"/>
</dbReference>
<keyword evidence="4" id="KW-0488">Methylation</keyword>
<comment type="similarity">
    <text evidence="9">Belongs to the GSP H family.</text>
</comment>
<sequence>MRFEILKAGLRSAGRAERGFTLVELMVTVVVLAVLIAIGMPAMNGLINSNRLTTQSNELVGAIQMARSEAIKRNAPVSMCGSLDGLTCAAAGNWTHWLVVLDSDDSVLQAGEIRPPAEVNSATPRITFHSDGLARTAAGLLFAGDVAVCLPVTRPEQNLRRVAVVSGSRTSITSANNGGECP</sequence>
<dbReference type="Pfam" id="PF12019">
    <property type="entry name" value="GspH"/>
    <property type="match status" value="1"/>
</dbReference>
<dbReference type="RefSeq" id="WP_057629351.1">
    <property type="nucleotide sequence ID" value="NZ_LDJJ01000047.1"/>
</dbReference>
<feature type="transmembrane region" description="Helical" evidence="11">
    <location>
        <begin position="21"/>
        <end position="43"/>
    </location>
</feature>
<evidence type="ECO:0000256" key="6">
    <source>
        <dbReference type="ARBA" id="ARBA00022692"/>
    </source>
</evidence>
<evidence type="ECO:0000259" key="12">
    <source>
        <dbReference type="Pfam" id="PF12019"/>
    </source>
</evidence>
<dbReference type="Pfam" id="PF07963">
    <property type="entry name" value="N_methyl"/>
    <property type="match status" value="1"/>
</dbReference>
<comment type="caution">
    <text evidence="13">The sequence shown here is derived from an EMBL/GenBank/DDBJ whole genome shotgun (WGS) entry which is preliminary data.</text>
</comment>
<evidence type="ECO:0000256" key="11">
    <source>
        <dbReference type="SAM" id="Phobius"/>
    </source>
</evidence>
<evidence type="ECO:0000256" key="5">
    <source>
        <dbReference type="ARBA" id="ARBA00022519"/>
    </source>
</evidence>
<gene>
    <name evidence="13" type="ORF">ABB27_13805</name>
</gene>
<dbReference type="PATRIC" id="fig|405446.3.peg.2372"/>
<accession>A0A0R0CA41</accession>
<evidence type="ECO:0000256" key="7">
    <source>
        <dbReference type="ARBA" id="ARBA00022989"/>
    </source>
</evidence>
<evidence type="ECO:0000313" key="14">
    <source>
        <dbReference type="Proteomes" id="UP000051863"/>
    </source>
</evidence>
<evidence type="ECO:0000256" key="8">
    <source>
        <dbReference type="ARBA" id="ARBA00023136"/>
    </source>
</evidence>
<evidence type="ECO:0000256" key="10">
    <source>
        <dbReference type="ARBA" id="ARBA00030775"/>
    </source>
</evidence>
<dbReference type="EMBL" id="LDJJ01000047">
    <property type="protein sequence ID" value="KRG66444.1"/>
    <property type="molecule type" value="Genomic_DNA"/>
</dbReference>
<dbReference type="Proteomes" id="UP000051863">
    <property type="component" value="Unassembled WGS sequence"/>
</dbReference>
<feature type="domain" description="General secretion pathway GspH" evidence="12">
    <location>
        <begin position="56"/>
        <end position="153"/>
    </location>
</feature>
<evidence type="ECO:0000313" key="13">
    <source>
        <dbReference type="EMBL" id="KRG66444.1"/>
    </source>
</evidence>
<dbReference type="GO" id="GO:0015627">
    <property type="term" value="C:type II protein secretion system complex"/>
    <property type="evidence" value="ECO:0007669"/>
    <property type="project" value="InterPro"/>
</dbReference>
<dbReference type="GO" id="GO:0005886">
    <property type="term" value="C:plasma membrane"/>
    <property type="evidence" value="ECO:0007669"/>
    <property type="project" value="UniProtKB-SubCell"/>
</dbReference>
<protein>
    <recommendedName>
        <fullName evidence="2">Type II secretion system protein H</fullName>
    </recommendedName>
    <alternativeName>
        <fullName evidence="10">General secretion pathway protein H</fullName>
    </alternativeName>
</protein>
<keyword evidence="7 11" id="KW-1133">Transmembrane helix</keyword>
<proteinExistence type="inferred from homology"/>
<evidence type="ECO:0000256" key="4">
    <source>
        <dbReference type="ARBA" id="ARBA00022481"/>
    </source>
</evidence>
<evidence type="ECO:0000256" key="3">
    <source>
        <dbReference type="ARBA" id="ARBA00022475"/>
    </source>
</evidence>
<dbReference type="NCBIfam" id="TIGR02532">
    <property type="entry name" value="IV_pilin_GFxxxE"/>
    <property type="match status" value="1"/>
</dbReference>
<dbReference type="InterPro" id="IPR012902">
    <property type="entry name" value="N_methyl_site"/>
</dbReference>
<dbReference type="PROSITE" id="PS00409">
    <property type="entry name" value="PROKAR_NTER_METHYL"/>
    <property type="match status" value="1"/>
</dbReference>
<reference evidence="13 14" key="1">
    <citation type="submission" date="2015-05" db="EMBL/GenBank/DDBJ databases">
        <title>Genome sequencing and analysis of members of genus Stenotrophomonas.</title>
        <authorList>
            <person name="Patil P.P."/>
            <person name="Midha S."/>
            <person name="Patil P.B."/>
        </authorList>
    </citation>
    <scope>NUCLEOTIDE SEQUENCE [LARGE SCALE GENOMIC DNA]</scope>
    <source>
        <strain evidence="13 14">DSM 18941</strain>
    </source>
</reference>
<dbReference type="AlphaFoldDB" id="A0A0R0CA41"/>
<keyword evidence="6 11" id="KW-0812">Transmembrane</keyword>
<name>A0A0R0CA41_9GAMM</name>